<dbReference type="OrthoDB" id="7340239at2"/>
<evidence type="ECO:0000313" key="3">
    <source>
        <dbReference type="EMBL" id="SPF81574.1"/>
    </source>
</evidence>
<reference evidence="4" key="1">
    <citation type="submission" date="2018-03" db="EMBL/GenBank/DDBJ databases">
        <authorList>
            <person name="Rodrigo-Torres L."/>
            <person name="Arahal R. D."/>
            <person name="Lucena T."/>
        </authorList>
    </citation>
    <scope>NUCLEOTIDE SEQUENCE [LARGE SCALE GENOMIC DNA]</scope>
    <source>
        <strain evidence="4">CECT 8871</strain>
    </source>
</reference>
<protein>
    <recommendedName>
        <fullName evidence="2">Lysozyme inhibitor LprI-like N-terminal domain-containing protein</fullName>
    </recommendedName>
</protein>
<dbReference type="InterPro" id="IPR009739">
    <property type="entry name" value="LprI-like_N"/>
</dbReference>
<evidence type="ECO:0000313" key="4">
    <source>
        <dbReference type="Proteomes" id="UP000244904"/>
    </source>
</evidence>
<dbReference type="Gene3D" id="1.20.1270.180">
    <property type="match status" value="1"/>
</dbReference>
<feature type="signal peptide" evidence="1">
    <location>
        <begin position="1"/>
        <end position="19"/>
    </location>
</feature>
<keyword evidence="4" id="KW-1185">Reference proteome</keyword>
<dbReference type="PANTHER" id="PTHR39176:SF1">
    <property type="entry name" value="PERIPLASMIC PROTEIN"/>
    <property type="match status" value="1"/>
</dbReference>
<dbReference type="EMBL" id="OMOJ01000011">
    <property type="protein sequence ID" value="SPF81574.1"/>
    <property type="molecule type" value="Genomic_DNA"/>
</dbReference>
<name>A0A2R8B0C3_9RHOB</name>
<dbReference type="Pfam" id="PF07007">
    <property type="entry name" value="LprI"/>
    <property type="match status" value="1"/>
</dbReference>
<keyword evidence="1" id="KW-0732">Signal</keyword>
<feature type="domain" description="Lysozyme inhibitor LprI-like N-terminal" evidence="2">
    <location>
        <begin position="24"/>
        <end position="124"/>
    </location>
</feature>
<organism evidence="3 4">
    <name type="scientific">Pseudoprimorskyibacter insulae</name>
    <dbReference type="NCBI Taxonomy" id="1695997"/>
    <lineage>
        <taxon>Bacteria</taxon>
        <taxon>Pseudomonadati</taxon>
        <taxon>Pseudomonadota</taxon>
        <taxon>Alphaproteobacteria</taxon>
        <taxon>Rhodobacterales</taxon>
        <taxon>Paracoccaceae</taxon>
        <taxon>Pseudoprimorskyibacter</taxon>
    </lineage>
</organism>
<gene>
    <name evidence="3" type="ORF">PRI8871_03398</name>
</gene>
<accession>A0A2R8B0C3</accession>
<sequence length="132" mass="14491">MKLIAAIFGACLGASAAMGQTLDCDNATSQAEMTGCASMAYDAADAELNRQWKRAMAAMKQMDRYSPNAQPSGEDVLRQAQRAWIAFRDPACEAESYLARGGTMQNQLFYVCLERLSRQRAEDLRLIADGLN</sequence>
<dbReference type="PANTHER" id="PTHR39176">
    <property type="entry name" value="PERIPLASMIC PROTEIN-RELATED"/>
    <property type="match status" value="1"/>
</dbReference>
<dbReference type="Proteomes" id="UP000244904">
    <property type="component" value="Unassembled WGS sequence"/>
</dbReference>
<dbReference type="AlphaFoldDB" id="A0A2R8B0C3"/>
<evidence type="ECO:0000259" key="2">
    <source>
        <dbReference type="Pfam" id="PF07007"/>
    </source>
</evidence>
<feature type="chain" id="PRO_5015318074" description="Lysozyme inhibitor LprI-like N-terminal domain-containing protein" evidence="1">
    <location>
        <begin position="20"/>
        <end position="132"/>
    </location>
</feature>
<proteinExistence type="predicted"/>
<evidence type="ECO:0000256" key="1">
    <source>
        <dbReference type="SAM" id="SignalP"/>
    </source>
</evidence>